<accession>A0A4C1YK05</accession>
<sequence length="171" mass="19553">MRFECALYISRPVVRVLAVGRRSSTQREATYAFMQIQVVKFELKSERGTSFPQRVPTWGLLRRRRAAGGPPERDVDTPRCRRPLSRDHVSAYIRTHVSHINTSIVFILLRLDRRCRCSFLDYSTWGSLSYNVVCSLSIGKLVCAASTHSSVKLCEIRSLLPHSLRRHPPVA</sequence>
<proteinExistence type="predicted"/>
<evidence type="ECO:0000313" key="2">
    <source>
        <dbReference type="Proteomes" id="UP000299102"/>
    </source>
</evidence>
<keyword evidence="2" id="KW-1185">Reference proteome</keyword>
<dbReference type="AlphaFoldDB" id="A0A4C1YK05"/>
<dbReference type="EMBL" id="BGZK01001217">
    <property type="protein sequence ID" value="GBP74665.1"/>
    <property type="molecule type" value="Genomic_DNA"/>
</dbReference>
<reference evidence="1 2" key="1">
    <citation type="journal article" date="2019" name="Commun. Biol.">
        <title>The bagworm genome reveals a unique fibroin gene that provides high tensile strength.</title>
        <authorList>
            <person name="Kono N."/>
            <person name="Nakamura H."/>
            <person name="Ohtoshi R."/>
            <person name="Tomita M."/>
            <person name="Numata K."/>
            <person name="Arakawa K."/>
        </authorList>
    </citation>
    <scope>NUCLEOTIDE SEQUENCE [LARGE SCALE GENOMIC DNA]</scope>
</reference>
<evidence type="ECO:0000313" key="1">
    <source>
        <dbReference type="EMBL" id="GBP74665.1"/>
    </source>
</evidence>
<dbReference type="Proteomes" id="UP000299102">
    <property type="component" value="Unassembled WGS sequence"/>
</dbReference>
<protein>
    <submittedName>
        <fullName evidence="1">Uncharacterized protein</fullName>
    </submittedName>
</protein>
<organism evidence="1 2">
    <name type="scientific">Eumeta variegata</name>
    <name type="common">Bagworm moth</name>
    <name type="synonym">Eumeta japonica</name>
    <dbReference type="NCBI Taxonomy" id="151549"/>
    <lineage>
        <taxon>Eukaryota</taxon>
        <taxon>Metazoa</taxon>
        <taxon>Ecdysozoa</taxon>
        <taxon>Arthropoda</taxon>
        <taxon>Hexapoda</taxon>
        <taxon>Insecta</taxon>
        <taxon>Pterygota</taxon>
        <taxon>Neoptera</taxon>
        <taxon>Endopterygota</taxon>
        <taxon>Lepidoptera</taxon>
        <taxon>Glossata</taxon>
        <taxon>Ditrysia</taxon>
        <taxon>Tineoidea</taxon>
        <taxon>Psychidae</taxon>
        <taxon>Oiketicinae</taxon>
        <taxon>Eumeta</taxon>
    </lineage>
</organism>
<gene>
    <name evidence="1" type="ORF">EVAR_51592_1</name>
</gene>
<comment type="caution">
    <text evidence="1">The sequence shown here is derived from an EMBL/GenBank/DDBJ whole genome shotgun (WGS) entry which is preliminary data.</text>
</comment>
<name>A0A4C1YK05_EUMVA</name>